<dbReference type="EMBL" id="CAJOBF010005956">
    <property type="protein sequence ID" value="CAF4192157.1"/>
    <property type="molecule type" value="Genomic_DNA"/>
</dbReference>
<accession>A0A820AXJ0</accession>
<gene>
    <name evidence="8" type="ORF">GIL414_LOCUS76091</name>
    <name evidence="2" type="ORF">MBJ925_LOCUS10180</name>
    <name evidence="6" type="ORF">OVN521_LOCUS26471</name>
    <name evidence="7" type="ORF">SMN809_LOCUS74657</name>
    <name evidence="5" type="ORF">UXM345_LOCUS27498</name>
    <name evidence="3" type="ORF">WKI299_LOCUS9736</name>
    <name evidence="4" type="ORF">XDN619_LOCUS33251</name>
</gene>
<proteinExistence type="predicted"/>
<feature type="chain" id="PRO_5036236572" evidence="1">
    <location>
        <begin position="17"/>
        <end position="94"/>
    </location>
</feature>
<evidence type="ECO:0000313" key="10">
    <source>
        <dbReference type="Proteomes" id="UP000663866"/>
    </source>
</evidence>
<dbReference type="EMBL" id="CAJOBI010330646">
    <property type="protein sequence ID" value="CAF5197959.1"/>
    <property type="molecule type" value="Genomic_DNA"/>
</dbReference>
<dbReference type="Proteomes" id="UP000663887">
    <property type="component" value="Unassembled WGS sequence"/>
</dbReference>
<dbReference type="EMBL" id="CAJNRE010004155">
    <property type="protein sequence ID" value="CAF2033075.1"/>
    <property type="molecule type" value="Genomic_DNA"/>
</dbReference>
<dbReference type="EMBL" id="CAJOBG010006953">
    <property type="protein sequence ID" value="CAF4202620.1"/>
    <property type="molecule type" value="Genomic_DNA"/>
</dbReference>
<dbReference type="Proteomes" id="UP000663824">
    <property type="component" value="Unassembled WGS sequence"/>
</dbReference>
<evidence type="ECO:0000313" key="7">
    <source>
        <dbReference type="EMBL" id="CAF5197959.1"/>
    </source>
</evidence>
<dbReference type="Proteomes" id="UP000663856">
    <property type="component" value="Unassembled WGS sequence"/>
</dbReference>
<dbReference type="Proteomes" id="UP000663866">
    <property type="component" value="Unassembled WGS sequence"/>
</dbReference>
<protein>
    <submittedName>
        <fullName evidence="5">Uncharacterized protein</fullName>
    </submittedName>
</protein>
<evidence type="ECO:0000313" key="3">
    <source>
        <dbReference type="EMBL" id="CAF2048677.1"/>
    </source>
</evidence>
<name>A0A820AXJ0_9BILA</name>
<evidence type="ECO:0000313" key="8">
    <source>
        <dbReference type="EMBL" id="CAF5199581.1"/>
    </source>
</evidence>
<evidence type="ECO:0000313" key="9">
    <source>
        <dbReference type="Proteomes" id="UP000663842"/>
    </source>
</evidence>
<feature type="signal peptide" evidence="1">
    <location>
        <begin position="1"/>
        <end position="16"/>
    </location>
</feature>
<dbReference type="Proteomes" id="UP000663842">
    <property type="component" value="Unassembled WGS sequence"/>
</dbReference>
<dbReference type="EMBL" id="CAJNRG010016795">
    <property type="protein sequence ID" value="CAF2210138.1"/>
    <property type="molecule type" value="Genomic_DNA"/>
</dbReference>
<comment type="caution">
    <text evidence="5">The sequence shown here is derived from an EMBL/GenBank/DDBJ whole genome shotgun (WGS) entry which is preliminary data.</text>
</comment>
<evidence type="ECO:0000313" key="6">
    <source>
        <dbReference type="EMBL" id="CAF4202620.1"/>
    </source>
</evidence>
<dbReference type="Proteomes" id="UP000681720">
    <property type="component" value="Unassembled WGS sequence"/>
</dbReference>
<evidence type="ECO:0000313" key="5">
    <source>
        <dbReference type="EMBL" id="CAF4192157.1"/>
    </source>
</evidence>
<dbReference type="EMBL" id="CAJNRF010003255">
    <property type="protein sequence ID" value="CAF2048677.1"/>
    <property type="molecule type" value="Genomic_DNA"/>
</dbReference>
<reference evidence="5" key="1">
    <citation type="submission" date="2021-02" db="EMBL/GenBank/DDBJ databases">
        <authorList>
            <person name="Nowell W R."/>
        </authorList>
    </citation>
    <scope>NUCLEOTIDE SEQUENCE</scope>
</reference>
<keyword evidence="1" id="KW-0732">Signal</keyword>
<dbReference type="AlphaFoldDB" id="A0A820AXJ0"/>
<organism evidence="5 9">
    <name type="scientific">Rotaria magnacalcarata</name>
    <dbReference type="NCBI Taxonomy" id="392030"/>
    <lineage>
        <taxon>Eukaryota</taxon>
        <taxon>Metazoa</taxon>
        <taxon>Spiralia</taxon>
        <taxon>Gnathifera</taxon>
        <taxon>Rotifera</taxon>
        <taxon>Eurotatoria</taxon>
        <taxon>Bdelloidea</taxon>
        <taxon>Philodinida</taxon>
        <taxon>Philodinidae</taxon>
        <taxon>Rotaria</taxon>
    </lineage>
</organism>
<sequence length="94" mass="10735">MFILVVFFTICTIATTYDASLFLAACDHIDRPCFLYKIDIDLLNSHAISNEIMQWYPINVADRFGSVVGFKDQSIPCIMLTTDCDYHAYLINIT</sequence>
<dbReference type="Proteomes" id="UP000676336">
    <property type="component" value="Unassembled WGS sequence"/>
</dbReference>
<dbReference type="EMBL" id="CAJOBJ010344576">
    <property type="protein sequence ID" value="CAF5199581.1"/>
    <property type="molecule type" value="Genomic_DNA"/>
</dbReference>
<evidence type="ECO:0000256" key="1">
    <source>
        <dbReference type="SAM" id="SignalP"/>
    </source>
</evidence>
<evidence type="ECO:0000313" key="4">
    <source>
        <dbReference type="EMBL" id="CAF2210138.1"/>
    </source>
</evidence>
<keyword evidence="10" id="KW-1185">Reference proteome</keyword>
<evidence type="ECO:0000313" key="2">
    <source>
        <dbReference type="EMBL" id="CAF2033075.1"/>
    </source>
</evidence>